<dbReference type="AlphaFoldDB" id="A0A0W0RIJ4"/>
<feature type="compositionally biased region" description="Basic and acidic residues" evidence="1">
    <location>
        <begin position="174"/>
        <end position="189"/>
    </location>
</feature>
<sequence>MPDLKYSDSSKFILQALSLAPNSIGMRKQEAPKRVTLDLLSNEELIADTTAMDLFDLEEMMEFFSFSDNREQSAKTIRPKPSLLLYNEKDIQEIVRTLKLVFEHFKIALEKKGVPVDNFTVTLNKNELIVSNAFIKELISKNLFPKAYAPNLELENQPTRFTPYITIPAPATHSKNEAEQDEAGKEKEYTSGVDSVFNPSPFSFSLTKLFGG</sequence>
<dbReference type="RefSeq" id="WP_058460547.1">
    <property type="nucleotide sequence ID" value="NZ_CAAAIY010000005.1"/>
</dbReference>
<gene>
    <name evidence="2" type="ORF">Lboz_2457</name>
</gene>
<name>A0A0W0RIJ4_LEGBO</name>
<reference evidence="2 3" key="1">
    <citation type="submission" date="2015-11" db="EMBL/GenBank/DDBJ databases">
        <title>Genomic analysis of 38 Legionella species identifies large and diverse effector repertoires.</title>
        <authorList>
            <person name="Burstein D."/>
            <person name="Amaro F."/>
            <person name="Zusman T."/>
            <person name="Lifshitz Z."/>
            <person name="Cohen O."/>
            <person name="Gilbert J.A."/>
            <person name="Pupko T."/>
            <person name="Shuman H.A."/>
            <person name="Segal G."/>
        </authorList>
    </citation>
    <scope>NUCLEOTIDE SEQUENCE [LARGE SCALE GENOMIC DNA]</scope>
    <source>
        <strain evidence="2 3">WIGA</strain>
    </source>
</reference>
<evidence type="ECO:0000256" key="1">
    <source>
        <dbReference type="SAM" id="MobiDB-lite"/>
    </source>
</evidence>
<dbReference type="EMBL" id="LNXU01000032">
    <property type="protein sequence ID" value="KTC70880.1"/>
    <property type="molecule type" value="Genomic_DNA"/>
</dbReference>
<dbReference type="OrthoDB" id="5654036at2"/>
<accession>A0A0W0RIJ4</accession>
<organism evidence="2 3">
    <name type="scientific">Legionella bozemanae</name>
    <name type="common">Fluoribacter bozemanae</name>
    <dbReference type="NCBI Taxonomy" id="447"/>
    <lineage>
        <taxon>Bacteria</taxon>
        <taxon>Pseudomonadati</taxon>
        <taxon>Pseudomonadota</taxon>
        <taxon>Gammaproteobacteria</taxon>
        <taxon>Legionellales</taxon>
        <taxon>Legionellaceae</taxon>
        <taxon>Legionella</taxon>
    </lineage>
</organism>
<comment type="caution">
    <text evidence="2">The sequence shown here is derived from an EMBL/GenBank/DDBJ whole genome shotgun (WGS) entry which is preliminary data.</text>
</comment>
<proteinExistence type="predicted"/>
<keyword evidence="3" id="KW-1185">Reference proteome</keyword>
<protein>
    <submittedName>
        <fullName evidence="2">Uncharacterized protein</fullName>
    </submittedName>
</protein>
<evidence type="ECO:0000313" key="2">
    <source>
        <dbReference type="EMBL" id="KTC70880.1"/>
    </source>
</evidence>
<dbReference type="Proteomes" id="UP000054695">
    <property type="component" value="Unassembled WGS sequence"/>
</dbReference>
<dbReference type="PATRIC" id="fig|447.4.peg.2610"/>
<evidence type="ECO:0000313" key="3">
    <source>
        <dbReference type="Proteomes" id="UP000054695"/>
    </source>
</evidence>
<feature type="region of interest" description="Disordered" evidence="1">
    <location>
        <begin position="169"/>
        <end position="192"/>
    </location>
</feature>